<sequence>MGDCGSLCVLIVLNVPLSIFSVSVSFVMVIDDRTAVFGFCFSLLFKCWMVGGNWKGLIGLKIVGNWCLYYTGITGFVGSRKGDYVSCSVFSDYVNLILLLRKICRFCKWICVLYKVCFFVTFLSFLVFFVKFCRKAMLKVFKIIWLLLFWVLFTHSPGLVLYYFCNSRKRILRLVGFLVLFDTVALLSSRELEEPPKDFVTVFCINA</sequence>
<dbReference type="Proteomes" id="UP000829196">
    <property type="component" value="Unassembled WGS sequence"/>
</dbReference>
<feature type="transmembrane region" description="Helical" evidence="1">
    <location>
        <begin position="143"/>
        <end position="164"/>
    </location>
</feature>
<feature type="transmembrane region" description="Helical" evidence="1">
    <location>
        <begin position="58"/>
        <end position="77"/>
    </location>
</feature>
<reference evidence="2" key="1">
    <citation type="journal article" date="2022" name="Front. Genet.">
        <title>Chromosome-Scale Assembly of the Dendrobium nobile Genome Provides Insights Into the Molecular Mechanism of the Biosynthesis of the Medicinal Active Ingredient of Dendrobium.</title>
        <authorList>
            <person name="Xu Q."/>
            <person name="Niu S.-C."/>
            <person name="Li K.-L."/>
            <person name="Zheng P.-J."/>
            <person name="Zhang X.-J."/>
            <person name="Jia Y."/>
            <person name="Liu Y."/>
            <person name="Niu Y.-X."/>
            <person name="Yu L.-H."/>
            <person name="Chen D.-F."/>
            <person name="Zhang G.-Q."/>
        </authorList>
    </citation>
    <scope>NUCLEOTIDE SEQUENCE</scope>
    <source>
        <tissue evidence="2">Leaf</tissue>
    </source>
</reference>
<evidence type="ECO:0000313" key="2">
    <source>
        <dbReference type="EMBL" id="KAI0501548.1"/>
    </source>
</evidence>
<dbReference type="AlphaFoldDB" id="A0A8T3B041"/>
<keyword evidence="1" id="KW-1133">Transmembrane helix</keyword>
<proteinExistence type="predicted"/>
<evidence type="ECO:0000313" key="3">
    <source>
        <dbReference type="Proteomes" id="UP000829196"/>
    </source>
</evidence>
<evidence type="ECO:0000256" key="1">
    <source>
        <dbReference type="SAM" id="Phobius"/>
    </source>
</evidence>
<feature type="transmembrane region" description="Helical" evidence="1">
    <location>
        <begin position="112"/>
        <end position="131"/>
    </location>
</feature>
<protein>
    <submittedName>
        <fullName evidence="2">Uncharacterized protein</fullName>
    </submittedName>
</protein>
<keyword evidence="1" id="KW-0472">Membrane</keyword>
<keyword evidence="1" id="KW-0812">Transmembrane</keyword>
<comment type="caution">
    <text evidence="2">The sequence shown here is derived from an EMBL/GenBank/DDBJ whole genome shotgun (WGS) entry which is preliminary data.</text>
</comment>
<accession>A0A8T3B041</accession>
<dbReference type="EMBL" id="JAGYWB010000012">
    <property type="protein sequence ID" value="KAI0501548.1"/>
    <property type="molecule type" value="Genomic_DNA"/>
</dbReference>
<keyword evidence="3" id="KW-1185">Reference proteome</keyword>
<feature type="transmembrane region" description="Helical" evidence="1">
    <location>
        <begin position="7"/>
        <end position="28"/>
    </location>
</feature>
<name>A0A8T3B041_DENNO</name>
<organism evidence="2 3">
    <name type="scientific">Dendrobium nobile</name>
    <name type="common">Orchid</name>
    <dbReference type="NCBI Taxonomy" id="94219"/>
    <lineage>
        <taxon>Eukaryota</taxon>
        <taxon>Viridiplantae</taxon>
        <taxon>Streptophyta</taxon>
        <taxon>Embryophyta</taxon>
        <taxon>Tracheophyta</taxon>
        <taxon>Spermatophyta</taxon>
        <taxon>Magnoliopsida</taxon>
        <taxon>Liliopsida</taxon>
        <taxon>Asparagales</taxon>
        <taxon>Orchidaceae</taxon>
        <taxon>Epidendroideae</taxon>
        <taxon>Malaxideae</taxon>
        <taxon>Dendrobiinae</taxon>
        <taxon>Dendrobium</taxon>
    </lineage>
</organism>
<gene>
    <name evidence="2" type="ORF">KFK09_016493</name>
</gene>